<feature type="region of interest" description="Disordered" evidence="1">
    <location>
        <begin position="120"/>
        <end position="269"/>
    </location>
</feature>
<feature type="domain" description="USP8 dimerisation" evidence="2">
    <location>
        <begin position="19"/>
        <end position="119"/>
    </location>
</feature>
<feature type="compositionally biased region" description="Basic and acidic residues" evidence="1">
    <location>
        <begin position="188"/>
        <end position="204"/>
    </location>
</feature>
<reference evidence="3 4" key="1">
    <citation type="submission" date="2019-02" db="EMBL/GenBank/DDBJ databases">
        <title>Genome sequencing of the rare red list fungi Dentipellis fragilis.</title>
        <authorList>
            <person name="Buettner E."/>
            <person name="Kellner H."/>
        </authorList>
    </citation>
    <scope>NUCLEOTIDE SEQUENCE [LARGE SCALE GENOMIC DNA]</scope>
    <source>
        <strain evidence="3 4">DSM 105465</strain>
    </source>
</reference>
<dbReference type="PANTHER" id="PTHR12947">
    <property type="entry name" value="AMSH-LIKE PROTEASE"/>
    <property type="match status" value="1"/>
</dbReference>
<dbReference type="GO" id="GO:0061578">
    <property type="term" value="F:K63-linked deubiquitinase activity"/>
    <property type="evidence" value="ECO:0007669"/>
    <property type="project" value="TreeGrafter"/>
</dbReference>
<feature type="compositionally biased region" description="Basic and acidic residues" evidence="1">
    <location>
        <begin position="22"/>
        <end position="31"/>
    </location>
</feature>
<feature type="compositionally biased region" description="Low complexity" evidence="1">
    <location>
        <begin position="144"/>
        <end position="164"/>
    </location>
</feature>
<feature type="compositionally biased region" description="Low complexity" evidence="1">
    <location>
        <begin position="1"/>
        <end position="18"/>
    </location>
</feature>
<dbReference type="OrthoDB" id="2965483at2759"/>
<name>A0A4Y9YHQ3_9AGAM</name>
<feature type="compositionally biased region" description="Low complexity" evidence="1">
    <location>
        <begin position="309"/>
        <end position="323"/>
    </location>
</feature>
<comment type="caution">
    <text evidence="3">The sequence shown here is derived from an EMBL/GenBank/DDBJ whole genome shotgun (WGS) entry which is preliminary data.</text>
</comment>
<dbReference type="GO" id="GO:0016020">
    <property type="term" value="C:membrane"/>
    <property type="evidence" value="ECO:0007669"/>
    <property type="project" value="TreeGrafter"/>
</dbReference>
<keyword evidence="4" id="KW-1185">Reference proteome</keyword>
<dbReference type="GO" id="GO:0070536">
    <property type="term" value="P:protein K63-linked deubiquitination"/>
    <property type="evidence" value="ECO:0007669"/>
    <property type="project" value="TreeGrafter"/>
</dbReference>
<accession>A0A4Y9YHQ3</accession>
<feature type="region of interest" description="Disordered" evidence="1">
    <location>
        <begin position="1"/>
        <end position="31"/>
    </location>
</feature>
<feature type="compositionally biased region" description="Pro residues" evidence="1">
    <location>
        <begin position="250"/>
        <end position="263"/>
    </location>
</feature>
<evidence type="ECO:0000259" key="2">
    <source>
        <dbReference type="Pfam" id="PF08969"/>
    </source>
</evidence>
<dbReference type="Pfam" id="PF08969">
    <property type="entry name" value="USP8_dimer"/>
    <property type="match status" value="1"/>
</dbReference>
<dbReference type="PANTHER" id="PTHR12947:SF13">
    <property type="entry name" value="FI19924P1"/>
    <property type="match status" value="1"/>
</dbReference>
<dbReference type="Gene3D" id="1.20.58.80">
    <property type="entry name" value="Phosphotransferase system, lactose/cellobiose-type IIA subunit"/>
    <property type="match status" value="1"/>
</dbReference>
<organism evidence="3 4">
    <name type="scientific">Dentipellis fragilis</name>
    <dbReference type="NCBI Taxonomy" id="205917"/>
    <lineage>
        <taxon>Eukaryota</taxon>
        <taxon>Fungi</taxon>
        <taxon>Dikarya</taxon>
        <taxon>Basidiomycota</taxon>
        <taxon>Agaricomycotina</taxon>
        <taxon>Agaricomycetes</taxon>
        <taxon>Russulales</taxon>
        <taxon>Hericiaceae</taxon>
        <taxon>Dentipellis</taxon>
    </lineage>
</organism>
<evidence type="ECO:0000313" key="3">
    <source>
        <dbReference type="EMBL" id="TFY61127.1"/>
    </source>
</evidence>
<feature type="region of interest" description="Disordered" evidence="1">
    <location>
        <begin position="282"/>
        <end position="334"/>
    </location>
</feature>
<dbReference type="AlphaFoldDB" id="A0A4Y9YHQ3"/>
<sequence length="383" mass="41811">MTPSASSPYAQSSSRPPSIAELADRAKADSWDPQRPLKHWLRTAEHLRSSAKQSLERGDLESAFVEFARAARIVLEKMPTHEDYKVLLNAQQRHNMGLHGQEILDSLGEVKQALLERYEAWQEQEPSTSTSPYPAVYSRGYPDASPGATTPLTPSSGSASTPSSYRSRGNGKARTPSPYRKTLEDEENARRAREDAMRRDEEQQRRRHAAKQQEEWARAEQRRIERAIARRQQEAEAAAQAARSGAPLVNVPPPQAQQPPPPQQQLAMPVASTANTRAPVFTASLSEGGGPVLQMPLESPTRRQTESAPRPARTPILPPITTTSPPPASMGSIQYPSLMSQHQIAQGYTPSLGSMFHQPGGRSAQNSGLLLMPDASSSAGGPL</sequence>
<gene>
    <name evidence="3" type="ORF">EVG20_g7174</name>
</gene>
<evidence type="ECO:0000256" key="1">
    <source>
        <dbReference type="SAM" id="MobiDB-lite"/>
    </source>
</evidence>
<evidence type="ECO:0000313" key="4">
    <source>
        <dbReference type="Proteomes" id="UP000298327"/>
    </source>
</evidence>
<dbReference type="EMBL" id="SEOQ01000526">
    <property type="protein sequence ID" value="TFY61127.1"/>
    <property type="molecule type" value="Genomic_DNA"/>
</dbReference>
<protein>
    <recommendedName>
        <fullName evidence="2">USP8 dimerisation domain-containing protein</fullName>
    </recommendedName>
</protein>
<proteinExistence type="predicted"/>
<dbReference type="InterPro" id="IPR015063">
    <property type="entry name" value="USP8_dimer"/>
</dbReference>
<dbReference type="STRING" id="205917.A0A4Y9YHQ3"/>
<dbReference type="Proteomes" id="UP000298327">
    <property type="component" value="Unassembled WGS sequence"/>
</dbReference>
<feature type="region of interest" description="Disordered" evidence="1">
    <location>
        <begin position="350"/>
        <end position="383"/>
    </location>
</feature>
<dbReference type="SUPFAM" id="SSF140856">
    <property type="entry name" value="USP8 N-terminal domain-like"/>
    <property type="match status" value="1"/>
</dbReference>
<dbReference type="GO" id="GO:0005768">
    <property type="term" value="C:endosome"/>
    <property type="evidence" value="ECO:0007669"/>
    <property type="project" value="TreeGrafter"/>
</dbReference>
<feature type="compositionally biased region" description="Basic and acidic residues" evidence="1">
    <location>
        <begin position="211"/>
        <end position="234"/>
    </location>
</feature>